<evidence type="ECO:0000256" key="1">
    <source>
        <dbReference type="SAM" id="MobiDB-lite"/>
    </source>
</evidence>
<dbReference type="Pfam" id="PF13976">
    <property type="entry name" value="gag_pre-integrs"/>
    <property type="match status" value="1"/>
</dbReference>
<dbReference type="Pfam" id="PF22936">
    <property type="entry name" value="Pol_BBD"/>
    <property type="match status" value="1"/>
</dbReference>
<dbReference type="InterPro" id="IPR025724">
    <property type="entry name" value="GAG-pre-integrase_dom"/>
</dbReference>
<proteinExistence type="predicted"/>
<feature type="non-terminal residue" evidence="4">
    <location>
        <position position="1"/>
    </location>
</feature>
<feature type="domain" description="Retrovirus-related Pol polyprotein from transposon TNT 1-94-like beta-barrel" evidence="3">
    <location>
        <begin position="83"/>
        <end position="159"/>
    </location>
</feature>
<sequence length="340" mass="37413">GLTTQPSQAATQSKGDYFFTEAQYQQILGLLNNKDSSSEITMAKNAGKAIALSCNVEALNKLRDRWAALSSNAEALNGLKDVWIVDSGATHHISSNLNLMSDVSRITDKRREKVTLTNGGCAKIEHIGSSFLSDFDKLENVLHVPDFKFNLMSVSKLTRDLSCAAIFLPELCVFQDLYNGRVKAIGKEDEGLYVLKGRGIRQLAAHVGVNAIAEDTGNLWHMRLGHASIPVMQHVSFLQNKDTLETSFLQLDLLTSEAIEPIVIHSEENQVTQEEPRSSIPDEPVLDHHGADDGADEFDADETAMNIHDVETHNDHVELENIAIPDIATPRDESISNISD</sequence>
<name>A0A314LDT5_NICAT</name>
<dbReference type="Gramene" id="OIT39815">
    <property type="protein sequence ID" value="OIT39815"/>
    <property type="gene ID" value="A4A49_63698"/>
</dbReference>
<evidence type="ECO:0000313" key="5">
    <source>
        <dbReference type="Proteomes" id="UP000187609"/>
    </source>
</evidence>
<protein>
    <submittedName>
        <fullName evidence="4">Uncharacterized protein</fullName>
    </submittedName>
</protein>
<dbReference type="AlphaFoldDB" id="A0A314LDT5"/>
<comment type="caution">
    <text evidence="4">The sequence shown here is derived from an EMBL/GenBank/DDBJ whole genome shotgun (WGS) entry which is preliminary data.</text>
</comment>
<feature type="non-terminal residue" evidence="4">
    <location>
        <position position="340"/>
    </location>
</feature>
<dbReference type="InterPro" id="IPR054722">
    <property type="entry name" value="PolX-like_BBD"/>
</dbReference>
<evidence type="ECO:0000259" key="3">
    <source>
        <dbReference type="Pfam" id="PF22936"/>
    </source>
</evidence>
<evidence type="ECO:0000259" key="2">
    <source>
        <dbReference type="Pfam" id="PF13976"/>
    </source>
</evidence>
<keyword evidence="5" id="KW-1185">Reference proteome</keyword>
<accession>A0A314LDT5</accession>
<dbReference type="Proteomes" id="UP000187609">
    <property type="component" value="Unassembled WGS sequence"/>
</dbReference>
<feature type="region of interest" description="Disordered" evidence="1">
    <location>
        <begin position="267"/>
        <end position="297"/>
    </location>
</feature>
<organism evidence="4 5">
    <name type="scientific">Nicotiana attenuata</name>
    <name type="common">Coyote tobacco</name>
    <dbReference type="NCBI Taxonomy" id="49451"/>
    <lineage>
        <taxon>Eukaryota</taxon>
        <taxon>Viridiplantae</taxon>
        <taxon>Streptophyta</taxon>
        <taxon>Embryophyta</taxon>
        <taxon>Tracheophyta</taxon>
        <taxon>Spermatophyta</taxon>
        <taxon>Magnoliopsida</taxon>
        <taxon>eudicotyledons</taxon>
        <taxon>Gunneridae</taxon>
        <taxon>Pentapetalae</taxon>
        <taxon>asterids</taxon>
        <taxon>lamiids</taxon>
        <taxon>Solanales</taxon>
        <taxon>Solanaceae</taxon>
        <taxon>Nicotianoideae</taxon>
        <taxon>Nicotianeae</taxon>
        <taxon>Nicotiana</taxon>
    </lineage>
</organism>
<evidence type="ECO:0000313" key="4">
    <source>
        <dbReference type="EMBL" id="OIT39815.1"/>
    </source>
</evidence>
<dbReference type="EMBL" id="MJEQ01000077">
    <property type="protein sequence ID" value="OIT39815.1"/>
    <property type="molecule type" value="Genomic_DNA"/>
</dbReference>
<reference evidence="4" key="1">
    <citation type="submission" date="2016-11" db="EMBL/GenBank/DDBJ databases">
        <title>The genome of Nicotiana attenuata.</title>
        <authorList>
            <person name="Xu S."/>
            <person name="Brockmoeller T."/>
            <person name="Gaquerel E."/>
            <person name="Navarro A."/>
            <person name="Kuhl H."/>
            <person name="Gase K."/>
            <person name="Ling Z."/>
            <person name="Zhou W."/>
            <person name="Kreitzer C."/>
            <person name="Stanke M."/>
            <person name="Tang H."/>
            <person name="Lyons E."/>
            <person name="Pandey P."/>
            <person name="Pandey S.P."/>
            <person name="Timmermann B."/>
            <person name="Baldwin I.T."/>
        </authorList>
    </citation>
    <scope>NUCLEOTIDE SEQUENCE [LARGE SCALE GENOMIC DNA]</scope>
    <source>
        <strain evidence="4">UT</strain>
    </source>
</reference>
<gene>
    <name evidence="4" type="ORF">A4A49_63698</name>
</gene>
<feature type="domain" description="GAG-pre-integrase" evidence="2">
    <location>
        <begin position="191"/>
        <end position="236"/>
    </location>
</feature>